<dbReference type="InterPro" id="IPR008927">
    <property type="entry name" value="6-PGluconate_DH-like_C_sf"/>
</dbReference>
<dbReference type="RefSeq" id="WP_280101929.1">
    <property type="nucleotide sequence ID" value="NZ_CP122979.1"/>
</dbReference>
<feature type="domain" description="Mannitol dehydrogenase N-terminal" evidence="4">
    <location>
        <begin position="5"/>
        <end position="171"/>
    </location>
</feature>
<gene>
    <name evidence="6" type="ORF">QEG99_04155</name>
</gene>
<dbReference type="SUPFAM" id="SSF51735">
    <property type="entry name" value="NAD(P)-binding Rossmann-fold domains"/>
    <property type="match status" value="1"/>
</dbReference>
<evidence type="ECO:0000259" key="5">
    <source>
        <dbReference type="Pfam" id="PF08125"/>
    </source>
</evidence>
<dbReference type="PANTHER" id="PTHR30524:SF0">
    <property type="entry name" value="ALTRONATE OXIDOREDUCTASE-RELATED"/>
    <property type="match status" value="1"/>
</dbReference>
<dbReference type="InterPro" id="IPR013118">
    <property type="entry name" value="Mannitol_DH_C"/>
</dbReference>
<dbReference type="EMBL" id="CP122979">
    <property type="protein sequence ID" value="WGI36628.1"/>
    <property type="molecule type" value="Genomic_DNA"/>
</dbReference>
<evidence type="ECO:0000313" key="6">
    <source>
        <dbReference type="EMBL" id="WGI36628.1"/>
    </source>
</evidence>
<comment type="catalytic activity">
    <reaction evidence="3">
        <text>D-mannitol 1-phosphate + NAD(+) = beta-D-fructose 6-phosphate + NADH + H(+)</text>
        <dbReference type="Rhea" id="RHEA:19661"/>
        <dbReference type="ChEBI" id="CHEBI:15378"/>
        <dbReference type="ChEBI" id="CHEBI:57540"/>
        <dbReference type="ChEBI" id="CHEBI:57634"/>
        <dbReference type="ChEBI" id="CHEBI:57945"/>
        <dbReference type="ChEBI" id="CHEBI:61381"/>
        <dbReference type="EC" id="1.1.1.17"/>
    </reaction>
</comment>
<dbReference type="EC" id="1.1.1.17" evidence="6"/>
<dbReference type="GO" id="GO:0008926">
    <property type="term" value="F:mannitol-1-phosphate 5-dehydrogenase activity"/>
    <property type="evidence" value="ECO:0007669"/>
    <property type="project" value="UniProtKB-EC"/>
</dbReference>
<organism evidence="6 7">
    <name type="scientific">Mesomycoplasma lagogenitalium</name>
    <dbReference type="NCBI Taxonomy" id="171286"/>
    <lineage>
        <taxon>Bacteria</taxon>
        <taxon>Bacillati</taxon>
        <taxon>Mycoplasmatota</taxon>
        <taxon>Mycoplasmoidales</taxon>
        <taxon>Metamycoplasmataceae</taxon>
        <taxon>Mesomycoplasma</taxon>
    </lineage>
</organism>
<name>A0ABY8LVR7_9BACT</name>
<dbReference type="Proteomes" id="UP001179842">
    <property type="component" value="Chromosome"/>
</dbReference>
<evidence type="ECO:0000259" key="4">
    <source>
        <dbReference type="Pfam" id="PF01232"/>
    </source>
</evidence>
<dbReference type="SUPFAM" id="SSF48179">
    <property type="entry name" value="6-phosphogluconate dehydrogenase C-terminal domain-like"/>
    <property type="match status" value="1"/>
</dbReference>
<evidence type="ECO:0000313" key="7">
    <source>
        <dbReference type="Proteomes" id="UP001179842"/>
    </source>
</evidence>
<keyword evidence="1 6" id="KW-0560">Oxidoreductase</keyword>
<dbReference type="InterPro" id="IPR036291">
    <property type="entry name" value="NAD(P)-bd_dom_sf"/>
</dbReference>
<feature type="domain" description="Mannitol dehydrogenase C-terminal" evidence="5">
    <location>
        <begin position="185"/>
        <end position="326"/>
    </location>
</feature>
<dbReference type="NCBIfam" id="NF002651">
    <property type="entry name" value="PRK02318.2-4"/>
    <property type="match status" value="1"/>
</dbReference>
<accession>A0ABY8LVR7</accession>
<proteinExistence type="predicted"/>
<dbReference type="Pfam" id="PF08125">
    <property type="entry name" value="Mannitol_dh_C"/>
    <property type="match status" value="1"/>
</dbReference>
<keyword evidence="2" id="KW-0520">NAD</keyword>
<dbReference type="InterPro" id="IPR013328">
    <property type="entry name" value="6PGD_dom2"/>
</dbReference>
<dbReference type="InterPro" id="IPR013131">
    <property type="entry name" value="Mannitol_DH_N"/>
</dbReference>
<protein>
    <submittedName>
        <fullName evidence="6">Mannitol-1-phosphate 5-dehydrogenase</fullName>
        <ecNumber evidence="6">1.1.1.17</ecNumber>
    </submittedName>
</protein>
<dbReference type="Gene3D" id="1.10.1040.10">
    <property type="entry name" value="N-(1-d-carboxylethyl)-l-norvaline Dehydrogenase, domain 2"/>
    <property type="match status" value="1"/>
</dbReference>
<reference evidence="6" key="1">
    <citation type="submission" date="2023-04" db="EMBL/GenBank/DDBJ databases">
        <title>Completed genome of Mycoplasma lagogenitalium type strain 12MS.</title>
        <authorList>
            <person name="Spergser J."/>
        </authorList>
    </citation>
    <scope>NUCLEOTIDE SEQUENCE</scope>
    <source>
        <strain evidence="6">12MS</strain>
    </source>
</reference>
<sequence>MKQISVLHFGAGNIGRGLIANIYKQNDVKIYFIDTNKEVVDKLNQLKKYQIINVETNEKIEINDFKAIWSNEEKKIVDLINEVNIVSTSIQSNNLVYIQKYFQKADKSKKKDIYCFENGNKISEQFKKSLNLNSNWNFINVSIDCIIPQVINDEKMTVYVENYFEIIAQNNCYYKLKLIKYVDQIDPYIIRKLVLINGLHSAIGYLGHFLNYQYTNQSFNDENIKKQIQNLANDLILALNWKYNQFNKEDLIVYWNKITKRFCSKYINDLNVRVARNPLQKISINERFFVIYRLLNEANIDKINLIKIINYLLKFDYKNDLQSLKMQKELNNNLQLFLNNYFSYWNKKDLKTLKELYKGERC</sequence>
<dbReference type="PANTHER" id="PTHR30524">
    <property type="entry name" value="MANNITOL-1-PHOSPHATE 5-DEHYDROGENASE"/>
    <property type="match status" value="1"/>
</dbReference>
<dbReference type="Pfam" id="PF01232">
    <property type="entry name" value="Mannitol_dh"/>
    <property type="match status" value="1"/>
</dbReference>
<evidence type="ECO:0000256" key="2">
    <source>
        <dbReference type="ARBA" id="ARBA00023027"/>
    </source>
</evidence>
<keyword evidence="7" id="KW-1185">Reference proteome</keyword>
<evidence type="ECO:0000256" key="1">
    <source>
        <dbReference type="ARBA" id="ARBA00023002"/>
    </source>
</evidence>
<evidence type="ECO:0000256" key="3">
    <source>
        <dbReference type="ARBA" id="ARBA00048615"/>
    </source>
</evidence>
<dbReference type="Gene3D" id="3.40.50.720">
    <property type="entry name" value="NAD(P)-binding Rossmann-like Domain"/>
    <property type="match status" value="1"/>
</dbReference>